<dbReference type="EMBL" id="JAYDYQ010002534">
    <property type="protein sequence ID" value="KAK4484273.1"/>
    <property type="molecule type" value="Genomic_DNA"/>
</dbReference>
<dbReference type="Proteomes" id="UP001291926">
    <property type="component" value="Unassembled WGS sequence"/>
</dbReference>
<keyword evidence="10 12" id="KW-0503">Monooxygenase</keyword>
<dbReference type="InterPro" id="IPR001128">
    <property type="entry name" value="Cyt_P450"/>
</dbReference>
<sequence>MELFSVYFLTTFFVLLVSVCLHFLIFYKNKSSASSLPPGTNGWPFVGETLEFLLTGWKGHPERFIYDRIAKYSSHVFRTHLLGEQVAVFCGANANKFLLSNEHKLVQAWWPSSFNKIFPSSSHVKTGEGSTQLRKMLSDFIEPKALNGYLSTMDRIAQRNFAEGWENKQEIVTFPLVKKYTFSTACRLFLSIEDPQHVDKLAKLLDVLVAGLFSIPIDLPGTAFNKAIKASSVLKKQLGSIIKQRKIDLAEGKASPNQDVLSHVLLTSDDSEMQIAERISGVLIGGHDTLTSACTYIVGYLAELPKIYEGVYKEQMEIANSKAPGEILKWDDIQKMKYSWNVAREVLRLAPPLQGTFREAITDFVYNGFSIPKGWKLYWNTYSTHINPECFPEPKKFDPSRFNGSGPAPYTFVPFGAGPRICPGRDYARMEILVFMHHLVKRFKFEKMIPDEKIIVNPLSVPAKGLPVRLYPHKN</sequence>
<keyword evidence="6 12" id="KW-0479">Metal-binding</keyword>
<dbReference type="PANTHER" id="PTHR24286:SF349">
    <property type="entry name" value="CYTOCHROME P450 716A1-RELATED"/>
    <property type="match status" value="1"/>
</dbReference>
<comment type="similarity">
    <text evidence="3 12">Belongs to the cytochrome P450 family.</text>
</comment>
<dbReference type="InterPro" id="IPR036396">
    <property type="entry name" value="Cyt_P450_sf"/>
</dbReference>
<evidence type="ECO:0000256" key="9">
    <source>
        <dbReference type="ARBA" id="ARBA00023004"/>
    </source>
</evidence>
<proteinExistence type="inferred from homology"/>
<evidence type="ECO:0000256" key="5">
    <source>
        <dbReference type="ARBA" id="ARBA00022692"/>
    </source>
</evidence>
<feature type="transmembrane region" description="Helical" evidence="13">
    <location>
        <begin position="6"/>
        <end position="27"/>
    </location>
</feature>
<name>A0ABR0D650_9LAMI</name>
<dbReference type="SUPFAM" id="SSF48264">
    <property type="entry name" value="Cytochrome P450"/>
    <property type="match status" value="1"/>
</dbReference>
<evidence type="ECO:0000256" key="2">
    <source>
        <dbReference type="ARBA" id="ARBA00004167"/>
    </source>
</evidence>
<evidence type="ECO:0008006" key="16">
    <source>
        <dbReference type="Google" id="ProtNLM"/>
    </source>
</evidence>
<keyword evidence="8 12" id="KW-0560">Oxidoreductase</keyword>
<keyword evidence="11 13" id="KW-0472">Membrane</keyword>
<protein>
    <recommendedName>
        <fullName evidence="16">Cytochrome P450</fullName>
    </recommendedName>
</protein>
<keyword evidence="7 13" id="KW-1133">Transmembrane helix</keyword>
<dbReference type="PROSITE" id="PS00086">
    <property type="entry name" value="CYTOCHROME_P450"/>
    <property type="match status" value="1"/>
</dbReference>
<evidence type="ECO:0000313" key="15">
    <source>
        <dbReference type="Proteomes" id="UP001291926"/>
    </source>
</evidence>
<dbReference type="PANTHER" id="PTHR24286">
    <property type="entry name" value="CYTOCHROME P450 26"/>
    <property type="match status" value="1"/>
</dbReference>
<evidence type="ECO:0000256" key="6">
    <source>
        <dbReference type="ARBA" id="ARBA00022723"/>
    </source>
</evidence>
<evidence type="ECO:0000256" key="11">
    <source>
        <dbReference type="ARBA" id="ARBA00023136"/>
    </source>
</evidence>
<keyword evidence="4 12" id="KW-0349">Heme</keyword>
<evidence type="ECO:0000256" key="4">
    <source>
        <dbReference type="ARBA" id="ARBA00022617"/>
    </source>
</evidence>
<gene>
    <name evidence="14" type="ORF">RD792_011499</name>
</gene>
<evidence type="ECO:0000256" key="12">
    <source>
        <dbReference type="RuleBase" id="RU000461"/>
    </source>
</evidence>
<keyword evidence="15" id="KW-1185">Reference proteome</keyword>
<dbReference type="CDD" id="cd11043">
    <property type="entry name" value="CYP90-like"/>
    <property type="match status" value="1"/>
</dbReference>
<keyword evidence="5 13" id="KW-0812">Transmembrane</keyword>
<keyword evidence="9 12" id="KW-0408">Iron</keyword>
<evidence type="ECO:0000256" key="10">
    <source>
        <dbReference type="ARBA" id="ARBA00023033"/>
    </source>
</evidence>
<comment type="subcellular location">
    <subcellularLocation>
        <location evidence="2">Membrane</location>
        <topology evidence="2">Single-pass membrane protein</topology>
    </subcellularLocation>
</comment>
<evidence type="ECO:0000256" key="8">
    <source>
        <dbReference type="ARBA" id="ARBA00023002"/>
    </source>
</evidence>
<dbReference type="InterPro" id="IPR002401">
    <property type="entry name" value="Cyt_P450_E_grp-I"/>
</dbReference>
<dbReference type="PRINTS" id="PR00385">
    <property type="entry name" value="P450"/>
</dbReference>
<evidence type="ECO:0000256" key="13">
    <source>
        <dbReference type="SAM" id="Phobius"/>
    </source>
</evidence>
<organism evidence="14 15">
    <name type="scientific">Penstemon davidsonii</name>
    <dbReference type="NCBI Taxonomy" id="160366"/>
    <lineage>
        <taxon>Eukaryota</taxon>
        <taxon>Viridiplantae</taxon>
        <taxon>Streptophyta</taxon>
        <taxon>Embryophyta</taxon>
        <taxon>Tracheophyta</taxon>
        <taxon>Spermatophyta</taxon>
        <taxon>Magnoliopsida</taxon>
        <taxon>eudicotyledons</taxon>
        <taxon>Gunneridae</taxon>
        <taxon>Pentapetalae</taxon>
        <taxon>asterids</taxon>
        <taxon>lamiids</taxon>
        <taxon>Lamiales</taxon>
        <taxon>Plantaginaceae</taxon>
        <taxon>Cheloneae</taxon>
        <taxon>Penstemon</taxon>
    </lineage>
</organism>
<comment type="caution">
    <text evidence="14">The sequence shown here is derived from an EMBL/GenBank/DDBJ whole genome shotgun (WGS) entry which is preliminary data.</text>
</comment>
<dbReference type="Gene3D" id="1.10.630.10">
    <property type="entry name" value="Cytochrome P450"/>
    <property type="match status" value="1"/>
</dbReference>
<comment type="cofactor">
    <cofactor evidence="1">
        <name>heme</name>
        <dbReference type="ChEBI" id="CHEBI:30413"/>
    </cofactor>
</comment>
<accession>A0ABR0D650</accession>
<evidence type="ECO:0000256" key="7">
    <source>
        <dbReference type="ARBA" id="ARBA00022989"/>
    </source>
</evidence>
<evidence type="ECO:0000313" key="14">
    <source>
        <dbReference type="EMBL" id="KAK4484273.1"/>
    </source>
</evidence>
<dbReference type="InterPro" id="IPR017972">
    <property type="entry name" value="Cyt_P450_CS"/>
</dbReference>
<reference evidence="14 15" key="1">
    <citation type="journal article" date="2023" name="bioRxiv">
        <title>Genome report: Whole genome sequence and annotation of Penstemon davidsonii.</title>
        <authorList>
            <person name="Ostevik K.L."/>
            <person name="Alabady M."/>
            <person name="Zhang M."/>
            <person name="Rausher M.D."/>
        </authorList>
    </citation>
    <scope>NUCLEOTIDE SEQUENCE [LARGE SCALE GENOMIC DNA]</scope>
    <source>
        <strain evidence="14">DNT005</strain>
        <tissue evidence="14">Whole leaf</tissue>
    </source>
</reference>
<dbReference type="Pfam" id="PF00067">
    <property type="entry name" value="p450"/>
    <property type="match status" value="1"/>
</dbReference>
<evidence type="ECO:0000256" key="1">
    <source>
        <dbReference type="ARBA" id="ARBA00001971"/>
    </source>
</evidence>
<evidence type="ECO:0000256" key="3">
    <source>
        <dbReference type="ARBA" id="ARBA00010617"/>
    </source>
</evidence>
<dbReference type="PRINTS" id="PR00463">
    <property type="entry name" value="EP450I"/>
</dbReference>